<feature type="region of interest" description="Disordered" evidence="1">
    <location>
        <begin position="1"/>
        <end position="21"/>
    </location>
</feature>
<dbReference type="EMBL" id="JAPFFI010000027">
    <property type="protein sequence ID" value="KAJ6302791.1"/>
    <property type="molecule type" value="Genomic_DNA"/>
</dbReference>
<keyword evidence="3" id="KW-1185">Reference proteome</keyword>
<proteinExistence type="predicted"/>
<name>A0ABQ8ZLL4_9ROSI</name>
<evidence type="ECO:0000256" key="1">
    <source>
        <dbReference type="SAM" id="MobiDB-lite"/>
    </source>
</evidence>
<sequence length="105" mass="11983">MGPVTASFGNHDPTRFPAHTNRRTRICYTRSNRGERLEEKQARSGVAAREDMHLEVVWYGVVSGWSLGKEIRFEEVIKRRPLCLCAVLEGQAAVPCFDGKEDTWF</sequence>
<organism evidence="2 3">
    <name type="scientific">Salix suchowensis</name>
    <dbReference type="NCBI Taxonomy" id="1278906"/>
    <lineage>
        <taxon>Eukaryota</taxon>
        <taxon>Viridiplantae</taxon>
        <taxon>Streptophyta</taxon>
        <taxon>Embryophyta</taxon>
        <taxon>Tracheophyta</taxon>
        <taxon>Spermatophyta</taxon>
        <taxon>Magnoliopsida</taxon>
        <taxon>eudicotyledons</taxon>
        <taxon>Gunneridae</taxon>
        <taxon>Pentapetalae</taxon>
        <taxon>rosids</taxon>
        <taxon>fabids</taxon>
        <taxon>Malpighiales</taxon>
        <taxon>Salicaceae</taxon>
        <taxon>Saliceae</taxon>
        <taxon>Salix</taxon>
    </lineage>
</organism>
<comment type="caution">
    <text evidence="2">The sequence shown here is derived from an EMBL/GenBank/DDBJ whole genome shotgun (WGS) entry which is preliminary data.</text>
</comment>
<protein>
    <submittedName>
        <fullName evidence="2">Uncharacterized protein</fullName>
    </submittedName>
</protein>
<evidence type="ECO:0000313" key="3">
    <source>
        <dbReference type="Proteomes" id="UP001141253"/>
    </source>
</evidence>
<evidence type="ECO:0000313" key="2">
    <source>
        <dbReference type="EMBL" id="KAJ6302791.1"/>
    </source>
</evidence>
<dbReference type="Proteomes" id="UP001141253">
    <property type="component" value="Chromosome 16"/>
</dbReference>
<reference evidence="2" key="1">
    <citation type="submission" date="2022-10" db="EMBL/GenBank/DDBJ databases">
        <authorList>
            <person name="Hyden B.L."/>
            <person name="Feng K."/>
            <person name="Yates T."/>
            <person name="Jawdy S."/>
            <person name="Smart L.B."/>
            <person name="Muchero W."/>
        </authorList>
    </citation>
    <scope>NUCLEOTIDE SEQUENCE</scope>
    <source>
        <tissue evidence="2">Shoot tip</tissue>
    </source>
</reference>
<reference evidence="2" key="2">
    <citation type="journal article" date="2023" name="Int. J. Mol. Sci.">
        <title>De Novo Assembly and Annotation of 11 Diverse Shrub Willow (Salix) Genomes Reveals Novel Gene Organization in Sex-Linked Regions.</title>
        <authorList>
            <person name="Hyden B."/>
            <person name="Feng K."/>
            <person name="Yates T.B."/>
            <person name="Jawdy S."/>
            <person name="Cereghino C."/>
            <person name="Smart L.B."/>
            <person name="Muchero W."/>
        </authorList>
    </citation>
    <scope>NUCLEOTIDE SEQUENCE</scope>
    <source>
        <tissue evidence="2">Shoot tip</tissue>
    </source>
</reference>
<accession>A0ABQ8ZLL4</accession>
<gene>
    <name evidence="2" type="ORF">OIU77_016811</name>
</gene>